<dbReference type="AlphaFoldDB" id="T1D004"/>
<sequence length="84" mass="8610">MDAAIRIAELPAALSVPRPANVHANSTAAVFVLAPGASRAARQSVHFGLGSVDRIQVLSGLAPGEQLILSDTSAYAGDHAIELH</sequence>
<name>T1D004_9ZZZZ</name>
<gene>
    <name evidence="1" type="ORF">B1A_03752</name>
</gene>
<reference evidence="1" key="2">
    <citation type="journal article" date="2014" name="ISME J.">
        <title>Microbial stratification in low pH oxic and suboxic macroscopic growths along an acid mine drainage.</title>
        <authorList>
            <person name="Mendez-Garcia C."/>
            <person name="Mesa V."/>
            <person name="Sprenger R.R."/>
            <person name="Richter M."/>
            <person name="Diez M.S."/>
            <person name="Solano J."/>
            <person name="Bargiela R."/>
            <person name="Golyshina O.V."/>
            <person name="Manteca A."/>
            <person name="Ramos J.L."/>
            <person name="Gallego J.R."/>
            <person name="Llorente I."/>
            <person name="Martins Dos Santos V.A."/>
            <person name="Jensen O.N."/>
            <person name="Pelaez A.I."/>
            <person name="Sanchez J."/>
            <person name="Ferrer M."/>
        </authorList>
    </citation>
    <scope>NUCLEOTIDE SEQUENCE</scope>
</reference>
<accession>T1D004</accession>
<dbReference type="Gene3D" id="2.40.420.20">
    <property type="match status" value="1"/>
</dbReference>
<evidence type="ECO:0000313" key="1">
    <source>
        <dbReference type="EMBL" id="EQD75770.1"/>
    </source>
</evidence>
<proteinExistence type="predicted"/>
<protein>
    <submittedName>
        <fullName evidence="1">RND family efflux transporter MFP subunit</fullName>
    </submittedName>
</protein>
<comment type="caution">
    <text evidence="1">The sequence shown here is derived from an EMBL/GenBank/DDBJ whole genome shotgun (WGS) entry which is preliminary data.</text>
</comment>
<reference evidence="1" key="1">
    <citation type="submission" date="2013-08" db="EMBL/GenBank/DDBJ databases">
        <authorList>
            <person name="Mendez C."/>
            <person name="Richter M."/>
            <person name="Ferrer M."/>
            <person name="Sanchez J."/>
        </authorList>
    </citation>
    <scope>NUCLEOTIDE SEQUENCE</scope>
</reference>
<organism evidence="1">
    <name type="scientific">mine drainage metagenome</name>
    <dbReference type="NCBI Taxonomy" id="410659"/>
    <lineage>
        <taxon>unclassified sequences</taxon>
        <taxon>metagenomes</taxon>
        <taxon>ecological metagenomes</taxon>
    </lineage>
</organism>
<dbReference type="EMBL" id="AUZX01002735">
    <property type="protein sequence ID" value="EQD75770.1"/>
    <property type="molecule type" value="Genomic_DNA"/>
</dbReference>